<dbReference type="EMBL" id="SRJD01000025">
    <property type="protein sequence ID" value="TGA96383.1"/>
    <property type="molecule type" value="Genomic_DNA"/>
</dbReference>
<name>A0A4Z0GI20_9BACL</name>
<feature type="domain" description="CNNM transmembrane" evidence="2">
    <location>
        <begin position="46"/>
        <end position="181"/>
    </location>
</feature>
<organism evidence="3 4">
    <name type="scientific">Sporolactobacillus shoreae</name>
    <dbReference type="NCBI Taxonomy" id="1465501"/>
    <lineage>
        <taxon>Bacteria</taxon>
        <taxon>Bacillati</taxon>
        <taxon>Bacillota</taxon>
        <taxon>Bacilli</taxon>
        <taxon>Bacillales</taxon>
        <taxon>Sporolactobacillaceae</taxon>
        <taxon>Sporolactobacillus</taxon>
    </lineage>
</organism>
<evidence type="ECO:0000313" key="3">
    <source>
        <dbReference type="EMBL" id="TGA96383.1"/>
    </source>
</evidence>
<proteinExistence type="predicted"/>
<accession>A0A4Z0GI20</accession>
<dbReference type="InterPro" id="IPR002550">
    <property type="entry name" value="CNNM"/>
</dbReference>
<dbReference type="RefSeq" id="WP_135349727.1">
    <property type="nucleotide sequence ID" value="NZ_SRJD01000025.1"/>
</dbReference>
<feature type="transmembrane region" description="Helical" evidence="1">
    <location>
        <begin position="106"/>
        <end position="127"/>
    </location>
</feature>
<gene>
    <name evidence="3" type="ORF">E4665_15610</name>
</gene>
<evidence type="ECO:0000259" key="2">
    <source>
        <dbReference type="Pfam" id="PF01595"/>
    </source>
</evidence>
<feature type="transmembrane region" description="Helical" evidence="1">
    <location>
        <begin position="39"/>
        <end position="62"/>
    </location>
</feature>
<sequence>MKNELKKSLKWALPLAVITLVLAAIFSIISTAVLNNAGVISGIAVVLVIILIALFFDIIGVASTASSEAPFHSMASKGMKGARYAVWLTKNADRVNTFCTDVIGDISAIISGTAASVVVVELLAVIASKDGGALEYVLSVIVTCLVAATTVFVKALGKTYAIKNSTKIIYKTGYVIYFAECQLHLPILNILDKKGIKEKTKKRKRGK</sequence>
<dbReference type="Pfam" id="PF01595">
    <property type="entry name" value="CNNM"/>
    <property type="match status" value="1"/>
</dbReference>
<evidence type="ECO:0000256" key="1">
    <source>
        <dbReference type="SAM" id="Phobius"/>
    </source>
</evidence>
<dbReference type="OrthoDB" id="2111373at2"/>
<keyword evidence="1" id="KW-1133">Transmembrane helix</keyword>
<reference evidence="3 4" key="1">
    <citation type="journal article" date="2015" name="Int. J. Syst. Evol. Microbiol.">
        <title>Sporolactobacillus shoreae sp. nov. and Sporolactobacillus spathodeae sp. nov., two spore-forming lactic acid bacteria isolated from tree barks in Thailand.</title>
        <authorList>
            <person name="Thamacharoensuk T."/>
            <person name="Kitahara M."/>
            <person name="Ohkuma M."/>
            <person name="Thongchul N."/>
            <person name="Tanasupawat S."/>
        </authorList>
    </citation>
    <scope>NUCLEOTIDE SEQUENCE [LARGE SCALE GENOMIC DNA]</scope>
    <source>
        <strain evidence="3 4">BK92</strain>
    </source>
</reference>
<keyword evidence="1" id="KW-0472">Membrane</keyword>
<keyword evidence="4" id="KW-1185">Reference proteome</keyword>
<comment type="caution">
    <text evidence="3">The sequence shown here is derived from an EMBL/GenBank/DDBJ whole genome shotgun (WGS) entry which is preliminary data.</text>
</comment>
<keyword evidence="1" id="KW-0812">Transmembrane</keyword>
<protein>
    <recommendedName>
        <fullName evidence="2">CNNM transmembrane domain-containing protein</fullName>
    </recommendedName>
</protein>
<feature type="transmembrane region" description="Helical" evidence="1">
    <location>
        <begin position="133"/>
        <end position="153"/>
    </location>
</feature>
<evidence type="ECO:0000313" key="4">
    <source>
        <dbReference type="Proteomes" id="UP000298347"/>
    </source>
</evidence>
<dbReference type="Proteomes" id="UP000298347">
    <property type="component" value="Unassembled WGS sequence"/>
</dbReference>
<feature type="transmembrane region" description="Helical" evidence="1">
    <location>
        <begin position="12"/>
        <end position="33"/>
    </location>
</feature>
<dbReference type="AlphaFoldDB" id="A0A4Z0GI20"/>